<dbReference type="GO" id="GO:0055052">
    <property type="term" value="C:ATP-binding cassette (ABC) transporter complex, substrate-binding subunit-containing"/>
    <property type="evidence" value="ECO:0007669"/>
    <property type="project" value="TreeGrafter"/>
</dbReference>
<dbReference type="GO" id="GO:0042956">
    <property type="term" value="P:maltodextrin transmembrane transport"/>
    <property type="evidence" value="ECO:0007669"/>
    <property type="project" value="TreeGrafter"/>
</dbReference>
<keyword evidence="3" id="KW-0732">Signal</keyword>
<dbReference type="GO" id="GO:0015768">
    <property type="term" value="P:maltose transport"/>
    <property type="evidence" value="ECO:0007669"/>
    <property type="project" value="TreeGrafter"/>
</dbReference>
<dbReference type="PANTHER" id="PTHR30061">
    <property type="entry name" value="MALTOSE-BINDING PERIPLASMIC PROTEIN"/>
    <property type="match status" value="1"/>
</dbReference>
<evidence type="ECO:0000256" key="3">
    <source>
        <dbReference type="ARBA" id="ARBA00022729"/>
    </source>
</evidence>
<dbReference type="AlphaFoldDB" id="A0A398CJ08"/>
<dbReference type="Pfam" id="PF13416">
    <property type="entry name" value="SBP_bac_8"/>
    <property type="match status" value="1"/>
</dbReference>
<evidence type="ECO:0000313" key="5">
    <source>
        <dbReference type="Proteomes" id="UP000266340"/>
    </source>
</evidence>
<dbReference type="SUPFAM" id="SSF53850">
    <property type="entry name" value="Periplasmic binding protein-like II"/>
    <property type="match status" value="1"/>
</dbReference>
<dbReference type="EMBL" id="QXJM01000039">
    <property type="protein sequence ID" value="RIE02723.1"/>
    <property type="molecule type" value="Genomic_DNA"/>
</dbReference>
<dbReference type="InterPro" id="IPR006059">
    <property type="entry name" value="SBP"/>
</dbReference>
<proteinExistence type="inferred from homology"/>
<keyword evidence="5" id="KW-1185">Reference proteome</keyword>
<comment type="caution">
    <text evidence="4">The sequence shown here is derived from an EMBL/GenBank/DDBJ whole genome shotgun (WGS) entry which is preliminary data.</text>
</comment>
<dbReference type="PANTHER" id="PTHR30061:SF50">
    <property type="entry name" value="MALTOSE_MALTODEXTRIN-BINDING PERIPLASMIC PROTEIN"/>
    <property type="match status" value="1"/>
</dbReference>
<accession>A0A398CJ08</accession>
<reference evidence="4 5" key="1">
    <citation type="submission" date="2018-09" db="EMBL/GenBank/DDBJ databases">
        <title>Cohnella cavernae sp. nov., isolated from a karst cave.</title>
        <authorList>
            <person name="Zhu H."/>
        </authorList>
    </citation>
    <scope>NUCLEOTIDE SEQUENCE [LARGE SCALE GENOMIC DNA]</scope>
    <source>
        <strain evidence="4 5">K2E09-144</strain>
    </source>
</reference>
<gene>
    <name evidence="4" type="ORF">D3H35_18920</name>
</gene>
<comment type="similarity">
    <text evidence="1">Belongs to the bacterial solute-binding protein 1 family.</text>
</comment>
<evidence type="ECO:0000256" key="1">
    <source>
        <dbReference type="ARBA" id="ARBA00008520"/>
    </source>
</evidence>
<organism evidence="4 5">
    <name type="scientific">Cohnella faecalis</name>
    <dbReference type="NCBI Taxonomy" id="2315694"/>
    <lineage>
        <taxon>Bacteria</taxon>
        <taxon>Bacillati</taxon>
        <taxon>Bacillota</taxon>
        <taxon>Bacilli</taxon>
        <taxon>Bacillales</taxon>
        <taxon>Paenibacillaceae</taxon>
        <taxon>Cohnella</taxon>
    </lineage>
</organism>
<protein>
    <submittedName>
        <fullName evidence="4">Extracellular solute-binding protein</fullName>
    </submittedName>
</protein>
<dbReference type="Proteomes" id="UP000266340">
    <property type="component" value="Unassembled WGS sequence"/>
</dbReference>
<evidence type="ECO:0000313" key="4">
    <source>
        <dbReference type="EMBL" id="RIE02723.1"/>
    </source>
</evidence>
<keyword evidence="2" id="KW-0813">Transport</keyword>
<evidence type="ECO:0000256" key="2">
    <source>
        <dbReference type="ARBA" id="ARBA00022448"/>
    </source>
</evidence>
<sequence length="191" mass="20895">MDCRQRRLCVRANGTDPTDIGLNNDGAVEGMKFYQSLREALPIKAADATADVKTNLFQTGKLPINMDGVSQLGNFTKEKLGFEVGAVPLPPMSNGKKPVSFAGVKAYYVSSFSKYPNAAKLFIQFATTQEAAVKNFELTGIIPARNGMDSDPAIANNEIVKAFTEQIKNSQPMPNILPATQIWALRPLRWN</sequence>
<dbReference type="Gene3D" id="3.40.190.10">
    <property type="entry name" value="Periplasmic binding protein-like II"/>
    <property type="match status" value="2"/>
</dbReference>
<dbReference type="GO" id="GO:1901982">
    <property type="term" value="F:maltose binding"/>
    <property type="evidence" value="ECO:0007669"/>
    <property type="project" value="TreeGrafter"/>
</dbReference>
<name>A0A398CJ08_9BACL</name>